<accession>A0ACC0W2E8</accession>
<keyword evidence="2" id="KW-1185">Reference proteome</keyword>
<protein>
    <submittedName>
        <fullName evidence="1">Uncharacterized protein</fullName>
    </submittedName>
</protein>
<evidence type="ECO:0000313" key="2">
    <source>
        <dbReference type="Proteomes" id="UP001163321"/>
    </source>
</evidence>
<evidence type="ECO:0000313" key="1">
    <source>
        <dbReference type="EMBL" id="KAI9912922.1"/>
    </source>
</evidence>
<name>A0ACC0W2E8_9STRA</name>
<gene>
    <name evidence="1" type="ORF">PsorP6_005591</name>
</gene>
<dbReference type="EMBL" id="CM047583">
    <property type="protein sequence ID" value="KAI9912922.1"/>
    <property type="molecule type" value="Genomic_DNA"/>
</dbReference>
<comment type="caution">
    <text evidence="1">The sequence shown here is derived from an EMBL/GenBank/DDBJ whole genome shotgun (WGS) entry which is preliminary data.</text>
</comment>
<sequence length="709" mass="79945">MPNPMVPARFEDENVTVLTPPRPIPCIEMDTRHLAPSPRQRAQENGLDTIENAKLQRVRKPKSVSDPFPVATESKEMEDAGIVELSGVPQPLAMALESDETALLKSEPQVCPLEATSPTRPRKRRRVRKTNLEKMEILAFVDQGGSQGAAAEKFGVSRTAVTKMVKERAAISAQALVENARSSRKVLQYQHKLSVIEDMLYKWQMQVELDAPSVKITGELMQSKAMEFRNKILADYSSDLSDEVIMSLTDFKASNGWLHRYMQRRRMRSLPKMKHEPTHGAMLTDKMNADDRVQRVRELLLTVSPSCIWNLDEITLRHRSTSMKLDSIVNMDARSLERISIAVAMSATGEKLYLQVVGKDPRPESLHDIDPLTSFGIQYRDNGRAAHDVHATSDFLHAMNHEAKMRKQVWYLVLDTCTAHVAAANALQSSGSIQTGFIFESIVLLFMPTGPLSDAQPLQQGILRSFKLRFRHEMLETLLHEHEQWATAVKCKGEESGDRSLVNDVFDVHAHTHMRNTLTWLHIAWNAVPPSFIRQAWSASLYLPAVGPEDTEASASGFEENDMKAFTEVLGRLTNVPELMKALGLNFTDDLGQLLMELLEFDKEATETDEITKDNEIVVESLASQGLLRDTQKSLMLEVMKPDDMPLLTASEAAATVSRLLYFVSQENDNLLTVSERRTGRANLLILQRLLLKVRDREREREPTTDFTV</sequence>
<proteinExistence type="predicted"/>
<organism evidence="1 2">
    <name type="scientific">Peronosclerospora sorghi</name>
    <dbReference type="NCBI Taxonomy" id="230839"/>
    <lineage>
        <taxon>Eukaryota</taxon>
        <taxon>Sar</taxon>
        <taxon>Stramenopiles</taxon>
        <taxon>Oomycota</taxon>
        <taxon>Peronosporomycetes</taxon>
        <taxon>Peronosporales</taxon>
        <taxon>Peronosporaceae</taxon>
        <taxon>Peronosclerospora</taxon>
    </lineage>
</organism>
<dbReference type="Proteomes" id="UP001163321">
    <property type="component" value="Chromosome 4"/>
</dbReference>
<reference evidence="1 2" key="1">
    <citation type="journal article" date="2022" name="bioRxiv">
        <title>The genome of the oomycete Peronosclerospora sorghi, a cosmopolitan pathogen of maize and sorghum, is inflated with dispersed pseudogenes.</title>
        <authorList>
            <person name="Fletcher K."/>
            <person name="Martin F."/>
            <person name="Isakeit T."/>
            <person name="Cavanaugh K."/>
            <person name="Magill C."/>
            <person name="Michelmore R."/>
        </authorList>
    </citation>
    <scope>NUCLEOTIDE SEQUENCE [LARGE SCALE GENOMIC DNA]</scope>
    <source>
        <strain evidence="1">P6</strain>
    </source>
</reference>